<keyword evidence="2" id="KW-1185">Reference proteome</keyword>
<dbReference type="KEGG" id="ocg:OCA5_c17730"/>
<dbReference type="EMBL" id="CP002826">
    <property type="protein sequence ID" value="AEI06487.1"/>
    <property type="molecule type" value="Genomic_DNA"/>
</dbReference>
<dbReference type="HOGENOM" id="CLU_2718388_0_0_5"/>
<proteinExistence type="predicted"/>
<reference evidence="1 2" key="1">
    <citation type="journal article" date="2011" name="J. Bacteriol.">
        <title>Complete genome sequences of the chemolithoautotrophic Oligotropha carboxidovorans strains OM4 and OM5.</title>
        <authorList>
            <person name="Volland S."/>
            <person name="Rachinger M."/>
            <person name="Strittmatter A."/>
            <person name="Daniel R."/>
            <person name="Gottschalk G."/>
            <person name="Meyer O."/>
        </authorList>
    </citation>
    <scope>NUCLEOTIDE SEQUENCE [LARGE SCALE GENOMIC DNA]</scope>
    <source>
        <strain evidence="2">ATCC 49405 / DSM 1227 / KCTC 32145 / OM5</strain>
    </source>
</reference>
<evidence type="ECO:0000313" key="2">
    <source>
        <dbReference type="Proteomes" id="UP000007730"/>
    </source>
</evidence>
<protein>
    <submittedName>
        <fullName evidence="1">Uncharacterized protein</fullName>
    </submittedName>
</protein>
<accession>F8BSE6</accession>
<dbReference type="STRING" id="504832.OCA5_c17730"/>
<evidence type="ECO:0000313" key="1">
    <source>
        <dbReference type="EMBL" id="AEI06487.1"/>
    </source>
</evidence>
<sequence length="72" mass="8081">MSASFVRAMNRHCFFTARRYIACAVAHPLQSKMRNAAARLRHDGAVAYFSDLRFISHRSERVLTGVIVALAS</sequence>
<organism evidence="1 2">
    <name type="scientific">Afipia carboxidovorans (strain ATCC 49405 / DSM 1227 / KCTC 32145 / OM5)</name>
    <name type="common">Oligotropha carboxidovorans</name>
    <dbReference type="NCBI Taxonomy" id="504832"/>
    <lineage>
        <taxon>Bacteria</taxon>
        <taxon>Pseudomonadati</taxon>
        <taxon>Pseudomonadota</taxon>
        <taxon>Alphaproteobacteria</taxon>
        <taxon>Hyphomicrobiales</taxon>
        <taxon>Nitrobacteraceae</taxon>
        <taxon>Afipia</taxon>
    </lineage>
</organism>
<dbReference type="AlphaFoldDB" id="F8BSE6"/>
<name>F8BSE6_AFIC5</name>
<gene>
    <name evidence="1" type="ordered locus">OCA5_c17730</name>
</gene>
<dbReference type="Proteomes" id="UP000007730">
    <property type="component" value="Chromosome"/>
</dbReference>